<dbReference type="InterPro" id="IPR050950">
    <property type="entry name" value="HTH-type_LysR_regulators"/>
</dbReference>
<evidence type="ECO:0000256" key="2">
    <source>
        <dbReference type="ARBA" id="ARBA00023015"/>
    </source>
</evidence>
<dbReference type="InterPro" id="IPR036388">
    <property type="entry name" value="WH-like_DNA-bd_sf"/>
</dbReference>
<evidence type="ECO:0000256" key="3">
    <source>
        <dbReference type="ARBA" id="ARBA00023125"/>
    </source>
</evidence>
<name>A0ABT1VYD4_9PROT</name>
<comment type="caution">
    <text evidence="6">The sequence shown here is derived from an EMBL/GenBank/DDBJ whole genome shotgun (WGS) entry which is preliminary data.</text>
</comment>
<dbReference type="Gene3D" id="3.40.190.290">
    <property type="match status" value="1"/>
</dbReference>
<organism evidence="6 7">
    <name type="scientific">Rhizosaccharibacter radicis</name>
    <dbReference type="NCBI Taxonomy" id="2782605"/>
    <lineage>
        <taxon>Bacteria</taxon>
        <taxon>Pseudomonadati</taxon>
        <taxon>Pseudomonadota</taxon>
        <taxon>Alphaproteobacteria</taxon>
        <taxon>Acetobacterales</taxon>
        <taxon>Acetobacteraceae</taxon>
        <taxon>Rhizosaccharibacter</taxon>
    </lineage>
</organism>
<comment type="similarity">
    <text evidence="1">Belongs to the LysR transcriptional regulatory family.</text>
</comment>
<keyword evidence="7" id="KW-1185">Reference proteome</keyword>
<dbReference type="InterPro" id="IPR036390">
    <property type="entry name" value="WH_DNA-bd_sf"/>
</dbReference>
<keyword evidence="2" id="KW-0805">Transcription regulation</keyword>
<sequence>MTSIPARLRLRQLQLVLAIDETRNLHRAAERLALSQPNATRLLQEIEHALEVRLFERGPQGMAPTPFGTLTVRHARLLLSDLNRLQQDLEGLKGGVSGTVRIGSITAALPGIVAPAVAGVIRDHPQIGVSIVTDTSDLLLVALQTGRLDFMVGRPLGAAGQAGLNVDTLSDEVLRIVCGTAHPLAARQALTLGDLAGERWVLQAEPSPMRRAVEAAFLRAGFAVPPHPVEASSVLATLSLLRHAPLLAVLPRSVSGSYAAAGMLAELPVSMPDMLGPFGLVSVAGRVITPAAERVRERLLAAARLDHDS</sequence>
<dbReference type="InterPro" id="IPR005119">
    <property type="entry name" value="LysR_subst-bd"/>
</dbReference>
<keyword evidence="3" id="KW-0238">DNA-binding</keyword>
<dbReference type="PANTHER" id="PTHR30419:SF8">
    <property type="entry name" value="NITROGEN ASSIMILATION TRANSCRIPTIONAL ACTIVATOR-RELATED"/>
    <property type="match status" value="1"/>
</dbReference>
<reference evidence="6 7" key="1">
    <citation type="submission" date="2022-06" db="EMBL/GenBank/DDBJ databases">
        <title>Rhizosaccharibacter gen. nov. sp. nov. KSS12, endophytic bacteria isolated from sugarcane.</title>
        <authorList>
            <person name="Pitiwittayakul N."/>
        </authorList>
    </citation>
    <scope>NUCLEOTIDE SEQUENCE [LARGE SCALE GENOMIC DNA]</scope>
    <source>
        <strain evidence="6 7">KSS12</strain>
    </source>
</reference>
<dbReference type="EMBL" id="JAMZEJ010000003">
    <property type="protein sequence ID" value="MCQ8240390.1"/>
    <property type="molecule type" value="Genomic_DNA"/>
</dbReference>
<dbReference type="Gene3D" id="1.10.10.10">
    <property type="entry name" value="Winged helix-like DNA-binding domain superfamily/Winged helix DNA-binding domain"/>
    <property type="match status" value="1"/>
</dbReference>
<feature type="domain" description="HTH lysR-type" evidence="5">
    <location>
        <begin position="8"/>
        <end position="65"/>
    </location>
</feature>
<evidence type="ECO:0000313" key="7">
    <source>
        <dbReference type="Proteomes" id="UP001524547"/>
    </source>
</evidence>
<gene>
    <name evidence="6" type="ORF">NFI88_05975</name>
</gene>
<dbReference type="Pfam" id="PF03466">
    <property type="entry name" value="LysR_substrate"/>
    <property type="match status" value="1"/>
</dbReference>
<dbReference type="SUPFAM" id="SSF53850">
    <property type="entry name" value="Periplasmic binding protein-like II"/>
    <property type="match status" value="1"/>
</dbReference>
<dbReference type="Pfam" id="PF00126">
    <property type="entry name" value="HTH_1"/>
    <property type="match status" value="1"/>
</dbReference>
<evidence type="ECO:0000256" key="1">
    <source>
        <dbReference type="ARBA" id="ARBA00009437"/>
    </source>
</evidence>
<dbReference type="Proteomes" id="UP001524547">
    <property type="component" value="Unassembled WGS sequence"/>
</dbReference>
<dbReference type="RefSeq" id="WP_422919116.1">
    <property type="nucleotide sequence ID" value="NZ_JAMZEJ010000003.1"/>
</dbReference>
<protein>
    <submittedName>
        <fullName evidence="6">LysR family transcriptional regulator</fullName>
    </submittedName>
</protein>
<evidence type="ECO:0000259" key="5">
    <source>
        <dbReference type="PROSITE" id="PS50931"/>
    </source>
</evidence>
<dbReference type="PROSITE" id="PS50931">
    <property type="entry name" value="HTH_LYSR"/>
    <property type="match status" value="1"/>
</dbReference>
<evidence type="ECO:0000256" key="4">
    <source>
        <dbReference type="ARBA" id="ARBA00023163"/>
    </source>
</evidence>
<dbReference type="SUPFAM" id="SSF46785">
    <property type="entry name" value="Winged helix' DNA-binding domain"/>
    <property type="match status" value="1"/>
</dbReference>
<keyword evidence="4" id="KW-0804">Transcription</keyword>
<accession>A0ABT1VYD4</accession>
<proteinExistence type="inferred from homology"/>
<dbReference type="PANTHER" id="PTHR30419">
    <property type="entry name" value="HTH-TYPE TRANSCRIPTIONAL REGULATOR YBHD"/>
    <property type="match status" value="1"/>
</dbReference>
<dbReference type="InterPro" id="IPR000847">
    <property type="entry name" value="LysR_HTH_N"/>
</dbReference>
<evidence type="ECO:0000313" key="6">
    <source>
        <dbReference type="EMBL" id="MCQ8240390.1"/>
    </source>
</evidence>